<proteinExistence type="predicted"/>
<dbReference type="GeneID" id="778533"/>
<reference evidence="3" key="2">
    <citation type="submission" date="2025-08" db="UniProtKB">
        <authorList>
            <consortium name="Ensembl"/>
        </authorList>
    </citation>
    <scope>IDENTIFICATION</scope>
</reference>
<keyword evidence="1" id="KW-1133">Transmembrane helix</keyword>
<keyword evidence="1" id="KW-0472">Membrane</keyword>
<gene>
    <name evidence="3" type="primary">uglcat1</name>
</gene>
<dbReference type="Ensembl" id="ENSCINT00000028675.1">
    <property type="protein sequence ID" value="ENSCINP00000028429.1"/>
    <property type="gene ID" value="ENSCING00000016397.1"/>
</dbReference>
<accession>A0A1W2WQ66</accession>
<dbReference type="HOGENOM" id="CLU_1401994_0_0_1"/>
<feature type="chain" id="PRO_5014089915" evidence="2">
    <location>
        <begin position="23"/>
        <end position="194"/>
    </location>
</feature>
<keyword evidence="2" id="KW-0732">Signal</keyword>
<dbReference type="Proteomes" id="UP000008144">
    <property type="component" value="Unassembled WGS sequence"/>
</dbReference>
<evidence type="ECO:0000313" key="4">
    <source>
        <dbReference type="Proteomes" id="UP000008144"/>
    </source>
</evidence>
<dbReference type="RefSeq" id="XP_004227178.1">
    <property type="nucleotide sequence ID" value="XM_004227130.4"/>
</dbReference>
<feature type="transmembrane region" description="Helical" evidence="1">
    <location>
        <begin position="114"/>
        <end position="138"/>
    </location>
</feature>
<sequence length="194" mass="21860">MHKQFLTWVWILFLSRKGTILAEETTTAFHILATNSTAESYTEPDYILTEVVTDGNINGNNSNDYDAGYDGLLEFMQQSMITYGEDLAMDCMDEADVQLLVNKEVKNMKEEIQMIFNLSIALFVSTLVILLITVIYLCRRSSGCSSCIRTNTDGEINGEEICKPIRDNATYSELTLPRSFAPSPTTSNYQTHHV</sequence>
<organism evidence="3 4">
    <name type="scientific">Ciona intestinalis</name>
    <name type="common">Transparent sea squirt</name>
    <name type="synonym">Ascidia intestinalis</name>
    <dbReference type="NCBI Taxonomy" id="7719"/>
    <lineage>
        <taxon>Eukaryota</taxon>
        <taxon>Metazoa</taxon>
        <taxon>Chordata</taxon>
        <taxon>Tunicata</taxon>
        <taxon>Ascidiacea</taxon>
        <taxon>Phlebobranchia</taxon>
        <taxon>Cionidae</taxon>
        <taxon>Ciona</taxon>
    </lineage>
</organism>
<dbReference type="AlphaFoldDB" id="F6S4Z3"/>
<evidence type="ECO:0000313" key="3">
    <source>
        <dbReference type="Ensembl" id="ENSCINP00000028429.1"/>
    </source>
</evidence>
<dbReference type="CTD" id="778533"/>
<reference evidence="4" key="1">
    <citation type="journal article" date="2002" name="Science">
        <title>The draft genome of Ciona intestinalis: insights into chordate and vertebrate origins.</title>
        <authorList>
            <person name="Dehal P."/>
            <person name="Satou Y."/>
            <person name="Campbell R.K."/>
            <person name="Chapman J."/>
            <person name="Degnan B."/>
            <person name="De Tomaso A."/>
            <person name="Davidson B."/>
            <person name="Di Gregorio A."/>
            <person name="Gelpke M."/>
            <person name="Goodstein D.M."/>
            <person name="Harafuji N."/>
            <person name="Hastings K.E."/>
            <person name="Ho I."/>
            <person name="Hotta K."/>
            <person name="Huang W."/>
            <person name="Kawashima T."/>
            <person name="Lemaire P."/>
            <person name="Martinez D."/>
            <person name="Meinertzhagen I.A."/>
            <person name="Necula S."/>
            <person name="Nonaka M."/>
            <person name="Putnam N."/>
            <person name="Rash S."/>
            <person name="Saiga H."/>
            <person name="Satake M."/>
            <person name="Terry A."/>
            <person name="Yamada L."/>
            <person name="Wang H.G."/>
            <person name="Awazu S."/>
            <person name="Azumi K."/>
            <person name="Boore J."/>
            <person name="Branno M."/>
            <person name="Chin-Bow S."/>
            <person name="DeSantis R."/>
            <person name="Doyle S."/>
            <person name="Francino P."/>
            <person name="Keys D.N."/>
            <person name="Haga S."/>
            <person name="Hayashi H."/>
            <person name="Hino K."/>
            <person name="Imai K.S."/>
            <person name="Inaba K."/>
            <person name="Kano S."/>
            <person name="Kobayashi K."/>
            <person name="Kobayashi M."/>
            <person name="Lee B.I."/>
            <person name="Makabe K.W."/>
            <person name="Manohar C."/>
            <person name="Matassi G."/>
            <person name="Medina M."/>
            <person name="Mochizuki Y."/>
            <person name="Mount S."/>
            <person name="Morishita T."/>
            <person name="Miura S."/>
            <person name="Nakayama A."/>
            <person name="Nishizaka S."/>
            <person name="Nomoto H."/>
            <person name="Ohta F."/>
            <person name="Oishi K."/>
            <person name="Rigoutsos I."/>
            <person name="Sano M."/>
            <person name="Sasaki A."/>
            <person name="Sasakura Y."/>
            <person name="Shoguchi E."/>
            <person name="Shin-i T."/>
            <person name="Spagnuolo A."/>
            <person name="Stainier D."/>
            <person name="Suzuki M.M."/>
            <person name="Tassy O."/>
            <person name="Takatori N."/>
            <person name="Tokuoka M."/>
            <person name="Yagi K."/>
            <person name="Yoshizaki F."/>
            <person name="Wada S."/>
            <person name="Zhang C."/>
            <person name="Hyatt P.D."/>
            <person name="Larimer F."/>
            <person name="Detter C."/>
            <person name="Doggett N."/>
            <person name="Glavina T."/>
            <person name="Hawkins T."/>
            <person name="Richardson P."/>
            <person name="Lucas S."/>
            <person name="Kohara Y."/>
            <person name="Levine M."/>
            <person name="Satoh N."/>
            <person name="Rokhsar D.S."/>
        </authorList>
    </citation>
    <scope>NUCLEOTIDE SEQUENCE [LARGE SCALE GENOMIC DNA]</scope>
</reference>
<dbReference type="InParanoid" id="F6S4Z3"/>
<feature type="signal peptide" evidence="2">
    <location>
        <begin position="1"/>
        <end position="22"/>
    </location>
</feature>
<name>F6S4Z3_CIOIN</name>
<keyword evidence="1" id="KW-0812">Transmembrane</keyword>
<reference evidence="3" key="3">
    <citation type="submission" date="2025-09" db="UniProtKB">
        <authorList>
            <consortium name="Ensembl"/>
        </authorList>
    </citation>
    <scope>IDENTIFICATION</scope>
</reference>
<dbReference type="GeneTree" id="ENSGT00530000067804"/>
<protein>
    <submittedName>
        <fullName evidence="3">Uncharacterized protein</fullName>
    </submittedName>
</protein>
<accession>F6S4Z3</accession>
<evidence type="ECO:0000256" key="2">
    <source>
        <dbReference type="SAM" id="SignalP"/>
    </source>
</evidence>
<evidence type="ECO:0000256" key="1">
    <source>
        <dbReference type="SAM" id="Phobius"/>
    </source>
</evidence>
<dbReference type="OrthoDB" id="675023at2759"/>
<keyword evidence="4" id="KW-1185">Reference proteome</keyword>